<gene>
    <name evidence="1" type="ORF">PG994_003944</name>
</gene>
<sequence>MGGGRNPVLLLPLDVMAEAGLREEDGFQDAVFQVATRANDHLITAREMLKNLQAGEGPGHEYEHRGEAEHDHHRHHVMEAEVEGDSTKRDIRRGFGVLLEAVPASDYLARLEATNFDPFAVRSGGWKLPWRI</sequence>
<keyword evidence="2" id="KW-1185">Reference proteome</keyword>
<organism evidence="1 2">
    <name type="scientific">Apiospora phragmitis</name>
    <dbReference type="NCBI Taxonomy" id="2905665"/>
    <lineage>
        <taxon>Eukaryota</taxon>
        <taxon>Fungi</taxon>
        <taxon>Dikarya</taxon>
        <taxon>Ascomycota</taxon>
        <taxon>Pezizomycotina</taxon>
        <taxon>Sordariomycetes</taxon>
        <taxon>Xylariomycetidae</taxon>
        <taxon>Amphisphaeriales</taxon>
        <taxon>Apiosporaceae</taxon>
        <taxon>Apiospora</taxon>
    </lineage>
</organism>
<evidence type="ECO:0000313" key="1">
    <source>
        <dbReference type="EMBL" id="KAK8076672.1"/>
    </source>
</evidence>
<dbReference type="RefSeq" id="XP_066719631.1">
    <property type="nucleotide sequence ID" value="XM_066855353.1"/>
</dbReference>
<dbReference type="InterPro" id="IPR008949">
    <property type="entry name" value="Isoprenoid_synthase_dom_sf"/>
</dbReference>
<dbReference type="GeneID" id="92088416"/>
<name>A0ABR1W0U5_9PEZI</name>
<proteinExistence type="predicted"/>
<dbReference type="Proteomes" id="UP001480595">
    <property type="component" value="Unassembled WGS sequence"/>
</dbReference>
<comment type="caution">
    <text evidence="1">The sequence shown here is derived from an EMBL/GenBank/DDBJ whole genome shotgun (WGS) entry which is preliminary data.</text>
</comment>
<dbReference type="SUPFAM" id="SSF48576">
    <property type="entry name" value="Terpenoid synthases"/>
    <property type="match status" value="1"/>
</dbReference>
<dbReference type="EMBL" id="JAQQWL010000004">
    <property type="protein sequence ID" value="KAK8076672.1"/>
    <property type="molecule type" value="Genomic_DNA"/>
</dbReference>
<accession>A0ABR1W0U5</accession>
<protein>
    <submittedName>
        <fullName evidence="1">Uncharacterized protein</fullName>
    </submittedName>
</protein>
<reference evidence="1 2" key="1">
    <citation type="submission" date="2023-01" db="EMBL/GenBank/DDBJ databases">
        <title>Analysis of 21 Apiospora genomes using comparative genomics revels a genus with tremendous synthesis potential of carbohydrate active enzymes and secondary metabolites.</title>
        <authorList>
            <person name="Sorensen T."/>
        </authorList>
    </citation>
    <scope>NUCLEOTIDE SEQUENCE [LARGE SCALE GENOMIC DNA]</scope>
    <source>
        <strain evidence="1 2">CBS 135458</strain>
    </source>
</reference>
<evidence type="ECO:0000313" key="2">
    <source>
        <dbReference type="Proteomes" id="UP001480595"/>
    </source>
</evidence>